<evidence type="ECO:0000256" key="1">
    <source>
        <dbReference type="ARBA" id="ARBA00007637"/>
    </source>
</evidence>
<dbReference type="EMBL" id="CP036275">
    <property type="protein sequence ID" value="QDU41351.1"/>
    <property type="molecule type" value="Genomic_DNA"/>
</dbReference>
<dbReference type="GO" id="GO:0003978">
    <property type="term" value="F:UDP-glucose 4-epimerase activity"/>
    <property type="evidence" value="ECO:0007669"/>
    <property type="project" value="UniProtKB-EC"/>
</dbReference>
<name>A0A517ZFW0_9PLAN</name>
<gene>
    <name evidence="3" type="ORF">Mal4_57170</name>
</gene>
<sequence length="323" mass="35080">MRVLVTGGAGFIGSHIVDVLRSEGHECFVVDDLSSGSPDNLPADVPLFEVDIRDAARLREVFDEARPDWVSHQAAQMSVSRSVREPGFDAEVNVMGLLNVLGESQRCGVQRVTFASSGGVLYGDVESPADENHPADPISPYGISKWVGERYLQFYARDYGLKSVALRYANVYGPRQNPHGEAGVVAIFCTKMLQGEPATVNGDGKYIRDYVYCKDVARANLAALQSESDTGFRAYNVGTSVPTDVNELAASLRNACGAVLEETGSETRVPEPLHGPPRAGDLRSSLVSYSKAEQELEWKPEVALDAGIAQTVRWFQDKLKAAK</sequence>
<reference evidence="3 4" key="1">
    <citation type="submission" date="2019-02" db="EMBL/GenBank/DDBJ databases">
        <title>Deep-cultivation of Planctomycetes and their phenomic and genomic characterization uncovers novel biology.</title>
        <authorList>
            <person name="Wiegand S."/>
            <person name="Jogler M."/>
            <person name="Boedeker C."/>
            <person name="Pinto D."/>
            <person name="Vollmers J."/>
            <person name="Rivas-Marin E."/>
            <person name="Kohn T."/>
            <person name="Peeters S.H."/>
            <person name="Heuer A."/>
            <person name="Rast P."/>
            <person name="Oberbeckmann S."/>
            <person name="Bunk B."/>
            <person name="Jeske O."/>
            <person name="Meyerdierks A."/>
            <person name="Storesund J.E."/>
            <person name="Kallscheuer N."/>
            <person name="Luecker S."/>
            <person name="Lage O.M."/>
            <person name="Pohl T."/>
            <person name="Merkel B.J."/>
            <person name="Hornburger P."/>
            <person name="Mueller R.-W."/>
            <person name="Bruemmer F."/>
            <person name="Labrenz M."/>
            <person name="Spormann A.M."/>
            <person name="Op den Camp H."/>
            <person name="Overmann J."/>
            <person name="Amann R."/>
            <person name="Jetten M.S.M."/>
            <person name="Mascher T."/>
            <person name="Medema M.H."/>
            <person name="Devos D.P."/>
            <person name="Kaster A.-K."/>
            <person name="Ovreas L."/>
            <person name="Rohde M."/>
            <person name="Galperin M.Y."/>
            <person name="Jogler C."/>
        </authorList>
    </citation>
    <scope>NUCLEOTIDE SEQUENCE [LARGE SCALE GENOMIC DNA]</scope>
    <source>
        <strain evidence="3 4">Mal4</strain>
    </source>
</reference>
<keyword evidence="3" id="KW-0413">Isomerase</keyword>
<proteinExistence type="inferred from homology"/>
<accession>A0A517ZFW0</accession>
<organism evidence="3 4">
    <name type="scientific">Maioricimonas rarisocia</name>
    <dbReference type="NCBI Taxonomy" id="2528026"/>
    <lineage>
        <taxon>Bacteria</taxon>
        <taxon>Pseudomonadati</taxon>
        <taxon>Planctomycetota</taxon>
        <taxon>Planctomycetia</taxon>
        <taxon>Planctomycetales</taxon>
        <taxon>Planctomycetaceae</taxon>
        <taxon>Maioricimonas</taxon>
    </lineage>
</organism>
<keyword evidence="4" id="KW-1185">Reference proteome</keyword>
<evidence type="ECO:0000313" key="3">
    <source>
        <dbReference type="EMBL" id="QDU41351.1"/>
    </source>
</evidence>
<dbReference type="KEGG" id="mri:Mal4_57170"/>
<dbReference type="InterPro" id="IPR001509">
    <property type="entry name" value="Epimerase_deHydtase"/>
</dbReference>
<dbReference type="OrthoDB" id="258549at2"/>
<evidence type="ECO:0000259" key="2">
    <source>
        <dbReference type="Pfam" id="PF01370"/>
    </source>
</evidence>
<dbReference type="PANTHER" id="PTHR43000">
    <property type="entry name" value="DTDP-D-GLUCOSE 4,6-DEHYDRATASE-RELATED"/>
    <property type="match status" value="1"/>
</dbReference>
<dbReference type="InterPro" id="IPR036291">
    <property type="entry name" value="NAD(P)-bd_dom_sf"/>
</dbReference>
<dbReference type="AlphaFoldDB" id="A0A517ZFW0"/>
<dbReference type="Proteomes" id="UP000320496">
    <property type="component" value="Chromosome"/>
</dbReference>
<dbReference type="Gene3D" id="3.40.50.720">
    <property type="entry name" value="NAD(P)-binding Rossmann-like Domain"/>
    <property type="match status" value="1"/>
</dbReference>
<dbReference type="EC" id="5.1.3.2" evidence="3"/>
<dbReference type="RefSeq" id="WP_145372649.1">
    <property type="nucleotide sequence ID" value="NZ_CP036275.1"/>
</dbReference>
<protein>
    <submittedName>
        <fullName evidence="3">UDP-glucose 4-epimerase</fullName>
        <ecNumber evidence="3">5.1.3.2</ecNumber>
    </submittedName>
</protein>
<dbReference type="Gene3D" id="3.90.25.10">
    <property type="entry name" value="UDP-galactose 4-epimerase, domain 1"/>
    <property type="match status" value="1"/>
</dbReference>
<feature type="domain" description="NAD-dependent epimerase/dehydratase" evidence="2">
    <location>
        <begin position="3"/>
        <end position="238"/>
    </location>
</feature>
<evidence type="ECO:0000313" key="4">
    <source>
        <dbReference type="Proteomes" id="UP000320496"/>
    </source>
</evidence>
<comment type="similarity">
    <text evidence="1">Belongs to the NAD(P)-dependent epimerase/dehydratase family.</text>
</comment>
<dbReference type="Pfam" id="PF01370">
    <property type="entry name" value="Epimerase"/>
    <property type="match status" value="1"/>
</dbReference>
<dbReference type="SUPFAM" id="SSF51735">
    <property type="entry name" value="NAD(P)-binding Rossmann-fold domains"/>
    <property type="match status" value="1"/>
</dbReference>